<reference evidence="1 2" key="1">
    <citation type="journal article" date="2020" name="ISME J.">
        <title>Comparative genomics reveals insights into cyanobacterial evolution and habitat adaptation.</title>
        <authorList>
            <person name="Chen M.Y."/>
            <person name="Teng W.K."/>
            <person name="Zhao L."/>
            <person name="Hu C.X."/>
            <person name="Zhou Y.K."/>
            <person name="Han B.P."/>
            <person name="Song L.R."/>
            <person name="Shu W.S."/>
        </authorList>
    </citation>
    <scope>NUCLEOTIDE SEQUENCE [LARGE SCALE GENOMIC DNA]</scope>
    <source>
        <strain evidence="1 2">FACHB-288</strain>
    </source>
</reference>
<dbReference type="PANTHER" id="PTHR42905:SF5">
    <property type="entry name" value="CARBOXYVINYL-CARBOXYPHOSPHONATE PHOSPHORYLMUTASE, CHLOROPLASTIC"/>
    <property type="match status" value="1"/>
</dbReference>
<dbReference type="Pfam" id="PF13714">
    <property type="entry name" value="PEP_mutase"/>
    <property type="match status" value="1"/>
</dbReference>
<sequence length="297" mass="31768">MSAGQKLRQLLARPEIIVIPGVYDCLGAKLAQKSGFEVVATSGFGIAASTLGLPDYGFLTATEMLYSVGRIAQSIDVPLIADLDTGYGNALNVMRTIKDAVQLGLAGVLLEDQEWPKKCGHFEGKRVVSLAEHAGKIRAAVEARGDSDLVIIARTDARAPLGLEEAIARGRAYIAAGADILFVEAPQSVEELKAIATAFPNVPLVANIVEGGKTPQMSPAELQQLGFKIVFFPLTALLAVTKIMTACFEQLKAEGNTANFSELVSFQDFQALVGVPQYLQIEKEFAAENYQPISDKI</sequence>
<proteinExistence type="predicted"/>
<dbReference type="InterPro" id="IPR039556">
    <property type="entry name" value="ICL/PEPM"/>
</dbReference>
<dbReference type="InterPro" id="IPR040442">
    <property type="entry name" value="Pyrv_kinase-like_dom_sf"/>
</dbReference>
<protein>
    <submittedName>
        <fullName evidence="1">Oxaloacetate decarboxylase</fullName>
    </submittedName>
</protein>
<dbReference type="RefSeq" id="WP_190545370.1">
    <property type="nucleotide sequence ID" value="NZ_CAWPNO010000035.1"/>
</dbReference>
<accession>A0ABR8A879</accession>
<name>A0ABR8A879_9CYAN</name>
<dbReference type="Gene3D" id="3.20.20.60">
    <property type="entry name" value="Phosphoenolpyruvate-binding domains"/>
    <property type="match status" value="1"/>
</dbReference>
<comment type="caution">
    <text evidence="1">The sequence shown here is derived from an EMBL/GenBank/DDBJ whole genome shotgun (WGS) entry which is preliminary data.</text>
</comment>
<dbReference type="PANTHER" id="PTHR42905">
    <property type="entry name" value="PHOSPHOENOLPYRUVATE CARBOXYLASE"/>
    <property type="match status" value="1"/>
</dbReference>
<dbReference type="Proteomes" id="UP000658514">
    <property type="component" value="Unassembled WGS sequence"/>
</dbReference>
<dbReference type="InterPro" id="IPR015813">
    <property type="entry name" value="Pyrv/PenolPyrv_kinase-like_dom"/>
</dbReference>
<evidence type="ECO:0000313" key="1">
    <source>
        <dbReference type="EMBL" id="MBD2195859.1"/>
    </source>
</evidence>
<dbReference type="SUPFAM" id="SSF51621">
    <property type="entry name" value="Phosphoenolpyruvate/pyruvate domain"/>
    <property type="match status" value="1"/>
</dbReference>
<evidence type="ECO:0000313" key="2">
    <source>
        <dbReference type="Proteomes" id="UP000658514"/>
    </source>
</evidence>
<dbReference type="CDD" id="cd00377">
    <property type="entry name" value="ICL_PEPM"/>
    <property type="match status" value="1"/>
</dbReference>
<organism evidence="1 2">
    <name type="scientific">Calothrix parietina FACHB-288</name>
    <dbReference type="NCBI Taxonomy" id="2692896"/>
    <lineage>
        <taxon>Bacteria</taxon>
        <taxon>Bacillati</taxon>
        <taxon>Cyanobacteriota</taxon>
        <taxon>Cyanophyceae</taxon>
        <taxon>Nostocales</taxon>
        <taxon>Calotrichaceae</taxon>
        <taxon>Calothrix</taxon>
    </lineage>
</organism>
<gene>
    <name evidence="1" type="ORF">H6G24_10195</name>
</gene>
<dbReference type="EMBL" id="JACJQH010000013">
    <property type="protein sequence ID" value="MBD2195859.1"/>
    <property type="molecule type" value="Genomic_DNA"/>
</dbReference>
<keyword evidence="2" id="KW-1185">Reference proteome</keyword>